<dbReference type="EMBL" id="AJIL01000279">
    <property type="protein sequence ID" value="KNE90058.1"/>
    <property type="molecule type" value="Genomic_DNA"/>
</dbReference>
<feature type="region of interest" description="Disordered" evidence="11">
    <location>
        <begin position="21"/>
        <end position="71"/>
    </location>
</feature>
<dbReference type="OrthoDB" id="8922241at2759"/>
<feature type="domain" description="C2H2-type" evidence="12">
    <location>
        <begin position="256"/>
        <end position="283"/>
    </location>
</feature>
<evidence type="ECO:0000256" key="6">
    <source>
        <dbReference type="ARBA" id="ARBA00023015"/>
    </source>
</evidence>
<dbReference type="PROSITE" id="PS00028">
    <property type="entry name" value="ZINC_FINGER_C2H2_1"/>
    <property type="match status" value="1"/>
</dbReference>
<feature type="region of interest" description="Disordered" evidence="11">
    <location>
        <begin position="327"/>
        <end position="348"/>
    </location>
</feature>
<dbReference type="PANTHER" id="PTHR24399:SF70">
    <property type="entry name" value="C2H2-TYPE DOMAIN-CONTAINING PROTEIN"/>
    <property type="match status" value="1"/>
</dbReference>
<name>A0A0L0USM9_9BASI</name>
<sequence length="348" mass="39327">MASAARQANFIEESVQYTDDIKPSLQQTDSSHHNFLYPAYSALSPSEGKPEPSPGKYEAVAPTHQAEHENSAVKYESQVKYEPCDNYPYLAFTPSSSSPVESTSSHQTHGQHVTPSTESFPCPPAHPSQVQLPPLLNPRPEHPQSAWLYQPTYEQNRSPPAEVFYERERGAPPHCLRLNHRSSSHAHRLSGPYATYTPEYGYPAVSDYHTLDDFGYNECRPNPHRILYPQAIYPGNGVSPYSRPMAHSAMPAERPFLCEKCGARFNRNHDLKRHTRIHLEVKPFPCGWCEKAFSRKDALKRHLMVKACSGSKEVSVEESIRRAEQVRQRKFESPSPSSATSAWHHLPV</sequence>
<dbReference type="SUPFAM" id="SSF57667">
    <property type="entry name" value="beta-beta-alpha zinc fingers"/>
    <property type="match status" value="1"/>
</dbReference>
<dbReference type="AlphaFoldDB" id="A0A0L0USM9"/>
<evidence type="ECO:0000259" key="12">
    <source>
        <dbReference type="PROSITE" id="PS50157"/>
    </source>
</evidence>
<keyword evidence="3" id="KW-0677">Repeat</keyword>
<dbReference type="FunFam" id="3.30.160.60:FF:000145">
    <property type="entry name" value="Zinc finger protein 574"/>
    <property type="match status" value="1"/>
</dbReference>
<keyword evidence="5" id="KW-0862">Zinc</keyword>
<keyword evidence="2" id="KW-0479">Metal-binding</keyword>
<evidence type="ECO:0000256" key="4">
    <source>
        <dbReference type="ARBA" id="ARBA00022771"/>
    </source>
</evidence>
<evidence type="ECO:0000256" key="1">
    <source>
        <dbReference type="ARBA" id="ARBA00004123"/>
    </source>
</evidence>
<dbReference type="InterPro" id="IPR036236">
    <property type="entry name" value="Znf_C2H2_sf"/>
</dbReference>
<evidence type="ECO:0000256" key="10">
    <source>
        <dbReference type="PROSITE-ProRule" id="PRU00042"/>
    </source>
</evidence>
<dbReference type="GO" id="GO:0005654">
    <property type="term" value="C:nucleoplasm"/>
    <property type="evidence" value="ECO:0007669"/>
    <property type="project" value="TreeGrafter"/>
</dbReference>
<feature type="compositionally biased region" description="Polar residues" evidence="11">
    <location>
        <begin position="106"/>
        <end position="119"/>
    </location>
</feature>
<comment type="caution">
    <text evidence="13">The sequence shown here is derived from an EMBL/GenBank/DDBJ whole genome shotgun (WGS) entry which is preliminary data.</text>
</comment>
<evidence type="ECO:0000256" key="3">
    <source>
        <dbReference type="ARBA" id="ARBA00022737"/>
    </source>
</evidence>
<feature type="region of interest" description="Disordered" evidence="11">
    <location>
        <begin position="95"/>
        <end position="144"/>
    </location>
</feature>
<evidence type="ECO:0000313" key="13">
    <source>
        <dbReference type="EMBL" id="KNE90058.1"/>
    </source>
</evidence>
<evidence type="ECO:0000313" key="14">
    <source>
        <dbReference type="Proteomes" id="UP000054564"/>
    </source>
</evidence>
<dbReference type="Proteomes" id="UP000054564">
    <property type="component" value="Unassembled WGS sequence"/>
</dbReference>
<keyword evidence="7" id="KW-0238">DNA-binding</keyword>
<dbReference type="GO" id="GO:0008270">
    <property type="term" value="F:zinc ion binding"/>
    <property type="evidence" value="ECO:0007669"/>
    <property type="project" value="UniProtKB-KW"/>
</dbReference>
<dbReference type="PANTHER" id="PTHR24399">
    <property type="entry name" value="ZINC FINGER AND BTB DOMAIN-CONTAINING"/>
    <property type="match status" value="1"/>
</dbReference>
<reference evidence="14" key="1">
    <citation type="submission" date="2014-03" db="EMBL/GenBank/DDBJ databases">
        <title>The Genome Sequence of Puccinia striiformis f. sp. tritici PST-78.</title>
        <authorList>
            <consortium name="The Broad Institute Genome Sequencing Platform"/>
            <person name="Cuomo C."/>
            <person name="Hulbert S."/>
            <person name="Chen X."/>
            <person name="Walker B."/>
            <person name="Young S.K."/>
            <person name="Zeng Q."/>
            <person name="Gargeya S."/>
            <person name="Fitzgerald M."/>
            <person name="Haas B."/>
            <person name="Abouelleil A."/>
            <person name="Alvarado L."/>
            <person name="Arachchi H.M."/>
            <person name="Berlin A.M."/>
            <person name="Chapman S.B."/>
            <person name="Goldberg J."/>
            <person name="Griggs A."/>
            <person name="Gujja S."/>
            <person name="Hansen M."/>
            <person name="Howarth C."/>
            <person name="Imamovic A."/>
            <person name="Larimer J."/>
            <person name="McCowan C."/>
            <person name="Montmayeur A."/>
            <person name="Murphy C."/>
            <person name="Neiman D."/>
            <person name="Pearson M."/>
            <person name="Priest M."/>
            <person name="Roberts A."/>
            <person name="Saif S."/>
            <person name="Shea T."/>
            <person name="Sisk P."/>
            <person name="Sykes S."/>
            <person name="Wortman J."/>
            <person name="Nusbaum C."/>
            <person name="Birren B."/>
        </authorList>
    </citation>
    <scope>NUCLEOTIDE SEQUENCE [LARGE SCALE GENOMIC DNA]</scope>
    <source>
        <strain evidence="14">race PST-78</strain>
    </source>
</reference>
<comment type="subcellular location">
    <subcellularLocation>
        <location evidence="1">Nucleus</location>
    </subcellularLocation>
</comment>
<keyword evidence="8" id="KW-0804">Transcription</keyword>
<dbReference type="PROSITE" id="PS50157">
    <property type="entry name" value="ZINC_FINGER_C2H2_2"/>
    <property type="match status" value="2"/>
</dbReference>
<feature type="domain" description="C2H2-type" evidence="12">
    <location>
        <begin position="284"/>
        <end position="313"/>
    </location>
</feature>
<feature type="compositionally biased region" description="Low complexity" evidence="11">
    <location>
        <begin position="95"/>
        <end position="105"/>
    </location>
</feature>
<evidence type="ECO:0000256" key="9">
    <source>
        <dbReference type="ARBA" id="ARBA00023242"/>
    </source>
</evidence>
<protein>
    <recommendedName>
        <fullName evidence="12">C2H2-type domain-containing protein</fullName>
    </recommendedName>
</protein>
<dbReference type="SMART" id="SM00355">
    <property type="entry name" value="ZnF_C2H2"/>
    <property type="match status" value="2"/>
</dbReference>
<dbReference type="STRING" id="1165861.A0A0L0USM9"/>
<dbReference type="InterPro" id="IPR013087">
    <property type="entry name" value="Znf_C2H2_type"/>
</dbReference>
<evidence type="ECO:0000256" key="5">
    <source>
        <dbReference type="ARBA" id="ARBA00022833"/>
    </source>
</evidence>
<evidence type="ECO:0000256" key="8">
    <source>
        <dbReference type="ARBA" id="ARBA00023163"/>
    </source>
</evidence>
<evidence type="ECO:0000256" key="11">
    <source>
        <dbReference type="SAM" id="MobiDB-lite"/>
    </source>
</evidence>
<evidence type="ECO:0000256" key="2">
    <source>
        <dbReference type="ARBA" id="ARBA00022723"/>
    </source>
</evidence>
<dbReference type="GO" id="GO:0000978">
    <property type="term" value="F:RNA polymerase II cis-regulatory region sequence-specific DNA binding"/>
    <property type="evidence" value="ECO:0007669"/>
    <property type="project" value="TreeGrafter"/>
</dbReference>
<keyword evidence="9" id="KW-0539">Nucleus</keyword>
<dbReference type="Pfam" id="PF00096">
    <property type="entry name" value="zf-C2H2"/>
    <property type="match status" value="2"/>
</dbReference>
<dbReference type="FunFam" id="3.30.160.60:FF:000322">
    <property type="entry name" value="GDNF-inducible zinc finger protein 1"/>
    <property type="match status" value="1"/>
</dbReference>
<dbReference type="GO" id="GO:0001227">
    <property type="term" value="F:DNA-binding transcription repressor activity, RNA polymerase II-specific"/>
    <property type="evidence" value="ECO:0007669"/>
    <property type="project" value="TreeGrafter"/>
</dbReference>
<proteinExistence type="predicted"/>
<keyword evidence="4 10" id="KW-0863">Zinc-finger</keyword>
<evidence type="ECO:0000256" key="7">
    <source>
        <dbReference type="ARBA" id="ARBA00023125"/>
    </source>
</evidence>
<keyword evidence="6" id="KW-0805">Transcription regulation</keyword>
<organism evidence="13 14">
    <name type="scientific">Puccinia striiformis f. sp. tritici PST-78</name>
    <dbReference type="NCBI Taxonomy" id="1165861"/>
    <lineage>
        <taxon>Eukaryota</taxon>
        <taxon>Fungi</taxon>
        <taxon>Dikarya</taxon>
        <taxon>Basidiomycota</taxon>
        <taxon>Pucciniomycotina</taxon>
        <taxon>Pucciniomycetes</taxon>
        <taxon>Pucciniales</taxon>
        <taxon>Pucciniaceae</taxon>
        <taxon>Puccinia</taxon>
    </lineage>
</organism>
<keyword evidence="14" id="KW-1185">Reference proteome</keyword>
<accession>A0A0L0USM9</accession>
<gene>
    <name evidence="13" type="ORF">PSTG_16485</name>
</gene>
<dbReference type="Gene3D" id="3.30.160.60">
    <property type="entry name" value="Classic Zinc Finger"/>
    <property type="match status" value="2"/>
</dbReference>